<proteinExistence type="predicted"/>
<keyword evidence="1" id="KW-1133">Transmembrane helix</keyword>
<evidence type="ECO:0000256" key="1">
    <source>
        <dbReference type="SAM" id="Phobius"/>
    </source>
</evidence>
<name>A0A1F6DYH4_9BACT</name>
<sequence length="121" mass="13740">MRYGALFGWGIVIYAIMSLAWSGLVIYGLVGMYFSVLVRLLILIVVTTIAGRSLRFYSWLDILPYSICWALTMGLLDAVYAVPFATWSLYADWSVWVGYALVAIVPLFSPLLFRRRQTTQV</sequence>
<dbReference type="STRING" id="1798497.A3D71_01265"/>
<feature type="transmembrane region" description="Helical" evidence="1">
    <location>
        <begin position="93"/>
        <end position="113"/>
    </location>
</feature>
<dbReference type="AlphaFoldDB" id="A0A1F6DYH4"/>
<keyword evidence="1" id="KW-0472">Membrane</keyword>
<protein>
    <submittedName>
        <fullName evidence="2">Uncharacterized protein</fullName>
    </submittedName>
</protein>
<dbReference type="EMBL" id="MFLK01000006">
    <property type="protein sequence ID" value="OGG66479.1"/>
    <property type="molecule type" value="Genomic_DNA"/>
</dbReference>
<feature type="transmembrane region" description="Helical" evidence="1">
    <location>
        <begin position="32"/>
        <end position="50"/>
    </location>
</feature>
<feature type="transmembrane region" description="Helical" evidence="1">
    <location>
        <begin position="7"/>
        <end position="26"/>
    </location>
</feature>
<evidence type="ECO:0000313" key="2">
    <source>
        <dbReference type="EMBL" id="OGG66479.1"/>
    </source>
</evidence>
<evidence type="ECO:0000313" key="3">
    <source>
        <dbReference type="Proteomes" id="UP000177652"/>
    </source>
</evidence>
<dbReference type="Proteomes" id="UP000177652">
    <property type="component" value="Unassembled WGS sequence"/>
</dbReference>
<reference evidence="2 3" key="1">
    <citation type="journal article" date="2016" name="Nat. Commun.">
        <title>Thousands of microbial genomes shed light on interconnected biogeochemical processes in an aquifer system.</title>
        <authorList>
            <person name="Anantharaman K."/>
            <person name="Brown C.T."/>
            <person name="Hug L.A."/>
            <person name="Sharon I."/>
            <person name="Castelle C.J."/>
            <person name="Probst A.J."/>
            <person name="Thomas B.C."/>
            <person name="Singh A."/>
            <person name="Wilkins M.J."/>
            <person name="Karaoz U."/>
            <person name="Brodie E.L."/>
            <person name="Williams K.H."/>
            <person name="Hubbard S.S."/>
            <person name="Banfield J.F."/>
        </authorList>
    </citation>
    <scope>NUCLEOTIDE SEQUENCE [LARGE SCALE GENOMIC DNA]</scope>
</reference>
<accession>A0A1F6DYH4</accession>
<gene>
    <name evidence="2" type="ORF">A3D71_01265</name>
</gene>
<organism evidence="2 3">
    <name type="scientific">Candidatus Kaiserbacteria bacterium RIFCSPHIGHO2_02_FULL_55_20</name>
    <dbReference type="NCBI Taxonomy" id="1798497"/>
    <lineage>
        <taxon>Bacteria</taxon>
        <taxon>Candidatus Kaiseribacteriota</taxon>
    </lineage>
</organism>
<feature type="transmembrane region" description="Helical" evidence="1">
    <location>
        <begin position="62"/>
        <end position="81"/>
    </location>
</feature>
<keyword evidence="1" id="KW-0812">Transmembrane</keyword>
<comment type="caution">
    <text evidence="2">The sequence shown here is derived from an EMBL/GenBank/DDBJ whole genome shotgun (WGS) entry which is preliminary data.</text>
</comment>